<evidence type="ECO:0000313" key="2">
    <source>
        <dbReference type="EMBL" id="CAF1691343.1"/>
    </source>
</evidence>
<evidence type="ECO:0000259" key="1">
    <source>
        <dbReference type="PROSITE" id="PS50994"/>
    </source>
</evidence>
<keyword evidence="3" id="KW-1185">Reference proteome</keyword>
<dbReference type="PANTHER" id="PTHR37984">
    <property type="entry name" value="PROTEIN CBG26694"/>
    <property type="match status" value="1"/>
</dbReference>
<reference evidence="2" key="1">
    <citation type="submission" date="2021-02" db="EMBL/GenBank/DDBJ databases">
        <authorList>
            <person name="Nowell W R."/>
        </authorList>
    </citation>
    <scope>NUCLEOTIDE SEQUENCE</scope>
</reference>
<dbReference type="InterPro" id="IPR050951">
    <property type="entry name" value="Retrovirus_Pol_polyprotein"/>
</dbReference>
<comment type="caution">
    <text evidence="2">The sequence shown here is derived from an EMBL/GenBank/DDBJ whole genome shotgun (WGS) entry which is preliminary data.</text>
</comment>
<gene>
    <name evidence="2" type="ORF">XAT740_LOCUS64147</name>
</gene>
<feature type="domain" description="Integrase catalytic" evidence="1">
    <location>
        <begin position="1"/>
        <end position="146"/>
    </location>
</feature>
<dbReference type="Gene3D" id="3.30.420.10">
    <property type="entry name" value="Ribonuclease H-like superfamily/Ribonuclease H"/>
    <property type="match status" value="1"/>
</dbReference>
<protein>
    <recommendedName>
        <fullName evidence="1">Integrase catalytic domain-containing protein</fullName>
    </recommendedName>
</protein>
<dbReference type="PROSITE" id="PS50994">
    <property type="entry name" value="INTEGRASE"/>
    <property type="match status" value="1"/>
</dbReference>
<organism evidence="2 3">
    <name type="scientific">Adineta ricciae</name>
    <name type="common">Rotifer</name>
    <dbReference type="NCBI Taxonomy" id="249248"/>
    <lineage>
        <taxon>Eukaryota</taxon>
        <taxon>Metazoa</taxon>
        <taxon>Spiralia</taxon>
        <taxon>Gnathifera</taxon>
        <taxon>Rotifera</taxon>
        <taxon>Eurotatoria</taxon>
        <taxon>Bdelloidea</taxon>
        <taxon>Adinetida</taxon>
        <taxon>Adinetidae</taxon>
        <taxon>Adineta</taxon>
    </lineage>
</organism>
<dbReference type="InterPro" id="IPR012337">
    <property type="entry name" value="RNaseH-like_sf"/>
</dbReference>
<dbReference type="GO" id="GO:0015074">
    <property type="term" value="P:DNA integration"/>
    <property type="evidence" value="ECO:0007669"/>
    <property type="project" value="InterPro"/>
</dbReference>
<evidence type="ECO:0000313" key="3">
    <source>
        <dbReference type="Proteomes" id="UP000663828"/>
    </source>
</evidence>
<dbReference type="Pfam" id="PF00665">
    <property type="entry name" value="rve"/>
    <property type="match status" value="1"/>
</dbReference>
<name>A0A816HS49_ADIRI</name>
<accession>A0A816HS49</accession>
<dbReference type="EMBL" id="CAJNOR010021475">
    <property type="protein sequence ID" value="CAF1691343.1"/>
    <property type="molecule type" value="Genomic_DNA"/>
</dbReference>
<dbReference type="AlphaFoldDB" id="A0A816HS49"/>
<sequence>MDFHGPIFPTSQRGNKYIISLTDILSKFVIAKAVRDCTATTAARFIQEEVICKYGTPKCILTDNGTHFTSNMLNELFKRLGIVHMYSTPYHPQTNGQIERFNSTMDSKIASLSNSSRSDWDNQLPYVIFNYNTSSHSTTNTIPFEL</sequence>
<dbReference type="SUPFAM" id="SSF53098">
    <property type="entry name" value="Ribonuclease H-like"/>
    <property type="match status" value="1"/>
</dbReference>
<dbReference type="PANTHER" id="PTHR37984:SF5">
    <property type="entry name" value="PROTEIN NYNRIN-LIKE"/>
    <property type="match status" value="1"/>
</dbReference>
<dbReference type="InterPro" id="IPR001584">
    <property type="entry name" value="Integrase_cat-core"/>
</dbReference>
<proteinExistence type="predicted"/>
<dbReference type="GO" id="GO:0003676">
    <property type="term" value="F:nucleic acid binding"/>
    <property type="evidence" value="ECO:0007669"/>
    <property type="project" value="InterPro"/>
</dbReference>
<dbReference type="Proteomes" id="UP000663828">
    <property type="component" value="Unassembled WGS sequence"/>
</dbReference>
<feature type="non-terminal residue" evidence="2">
    <location>
        <position position="146"/>
    </location>
</feature>
<dbReference type="InterPro" id="IPR036397">
    <property type="entry name" value="RNaseH_sf"/>
</dbReference>